<reference evidence="7 8" key="1">
    <citation type="submission" date="2024-09" db="EMBL/GenBank/DDBJ databases">
        <authorList>
            <person name="Sun Q."/>
            <person name="Mori K."/>
        </authorList>
    </citation>
    <scope>NUCLEOTIDE SEQUENCE [LARGE SCALE GENOMIC DNA]</scope>
    <source>
        <strain evidence="7 8">JCM 15389</strain>
    </source>
</reference>
<keyword evidence="8" id="KW-1185">Reference proteome</keyword>
<feature type="transmembrane region" description="Helical" evidence="5">
    <location>
        <begin position="20"/>
        <end position="42"/>
    </location>
</feature>
<evidence type="ECO:0000313" key="8">
    <source>
        <dbReference type="Proteomes" id="UP001589788"/>
    </source>
</evidence>
<accession>A0ABV6C0K5</accession>
<comment type="similarity">
    <text evidence="5">Belongs to the ABC-2 integral membrane protein family.</text>
</comment>
<evidence type="ECO:0000313" key="7">
    <source>
        <dbReference type="EMBL" id="MFC0081216.1"/>
    </source>
</evidence>
<dbReference type="PROSITE" id="PS51012">
    <property type="entry name" value="ABC_TM2"/>
    <property type="match status" value="1"/>
</dbReference>
<feature type="transmembrane region" description="Helical" evidence="5">
    <location>
        <begin position="231"/>
        <end position="254"/>
    </location>
</feature>
<feature type="transmembrane region" description="Helical" evidence="5">
    <location>
        <begin position="62"/>
        <end position="84"/>
    </location>
</feature>
<dbReference type="PANTHER" id="PTHR43229">
    <property type="entry name" value="NODULATION PROTEIN J"/>
    <property type="match status" value="1"/>
</dbReference>
<keyword evidence="2 5" id="KW-0812">Transmembrane</keyword>
<dbReference type="Pfam" id="PF01061">
    <property type="entry name" value="ABC2_membrane"/>
    <property type="match status" value="1"/>
</dbReference>
<dbReference type="PANTHER" id="PTHR43229:SF2">
    <property type="entry name" value="NODULATION PROTEIN J"/>
    <property type="match status" value="1"/>
</dbReference>
<evidence type="ECO:0000256" key="1">
    <source>
        <dbReference type="ARBA" id="ARBA00004141"/>
    </source>
</evidence>
<feature type="transmembrane region" description="Helical" evidence="5">
    <location>
        <begin position="143"/>
        <end position="168"/>
    </location>
</feature>
<comment type="caution">
    <text evidence="7">The sequence shown here is derived from an EMBL/GenBank/DDBJ whole genome shotgun (WGS) entry which is preliminary data.</text>
</comment>
<comment type="subcellular location">
    <subcellularLocation>
        <location evidence="5">Cell membrane</location>
        <topology evidence="5">Multi-pass membrane protein</topology>
    </subcellularLocation>
    <subcellularLocation>
        <location evidence="1">Membrane</location>
        <topology evidence="1">Multi-pass membrane protein</topology>
    </subcellularLocation>
</comment>
<proteinExistence type="inferred from homology"/>
<gene>
    <name evidence="7" type="ORF">ACFFRE_03450</name>
</gene>
<dbReference type="InterPro" id="IPR013525">
    <property type="entry name" value="ABC2_TM"/>
</dbReference>
<feature type="transmembrane region" description="Helical" evidence="5">
    <location>
        <begin position="175"/>
        <end position="194"/>
    </location>
</feature>
<keyword evidence="5" id="KW-1003">Cell membrane</keyword>
<dbReference type="InterPro" id="IPR047817">
    <property type="entry name" value="ABC2_TM_bact-type"/>
</dbReference>
<keyword evidence="5" id="KW-0813">Transport</keyword>
<dbReference type="PIRSF" id="PIRSF006648">
    <property type="entry name" value="DrrB"/>
    <property type="match status" value="1"/>
</dbReference>
<dbReference type="InterPro" id="IPR000412">
    <property type="entry name" value="ABC_2_transport"/>
</dbReference>
<feature type="domain" description="ABC transmembrane type-2" evidence="6">
    <location>
        <begin position="22"/>
        <end position="257"/>
    </location>
</feature>
<evidence type="ECO:0000256" key="5">
    <source>
        <dbReference type="RuleBase" id="RU361157"/>
    </source>
</evidence>
<dbReference type="RefSeq" id="WP_248108673.1">
    <property type="nucleotide sequence ID" value="NZ_JAKHEX010000018.1"/>
</dbReference>
<feature type="transmembrane region" description="Helical" evidence="5">
    <location>
        <begin position="111"/>
        <end position="131"/>
    </location>
</feature>
<protein>
    <recommendedName>
        <fullName evidence="5">Transport permease protein</fullName>
    </recommendedName>
</protein>
<evidence type="ECO:0000256" key="2">
    <source>
        <dbReference type="ARBA" id="ARBA00022692"/>
    </source>
</evidence>
<dbReference type="EMBL" id="JBHLYQ010000021">
    <property type="protein sequence ID" value="MFC0081216.1"/>
    <property type="molecule type" value="Genomic_DNA"/>
</dbReference>
<dbReference type="InterPro" id="IPR051784">
    <property type="entry name" value="Nod_factor_ABC_transporter"/>
</dbReference>
<organism evidence="7 8">
    <name type="scientific">Aciditerrimonas ferrireducens</name>
    <dbReference type="NCBI Taxonomy" id="667306"/>
    <lineage>
        <taxon>Bacteria</taxon>
        <taxon>Bacillati</taxon>
        <taxon>Actinomycetota</taxon>
        <taxon>Acidimicrobiia</taxon>
        <taxon>Acidimicrobiales</taxon>
        <taxon>Acidimicrobiaceae</taxon>
        <taxon>Aciditerrimonas</taxon>
    </lineage>
</organism>
<name>A0ABV6C0K5_9ACTN</name>
<keyword evidence="3 5" id="KW-1133">Transmembrane helix</keyword>
<evidence type="ECO:0000256" key="4">
    <source>
        <dbReference type="ARBA" id="ARBA00023136"/>
    </source>
</evidence>
<evidence type="ECO:0000259" key="6">
    <source>
        <dbReference type="PROSITE" id="PS51012"/>
    </source>
</evidence>
<keyword evidence="4 5" id="KW-0472">Membrane</keyword>
<evidence type="ECO:0000256" key="3">
    <source>
        <dbReference type="ARBA" id="ARBA00022989"/>
    </source>
</evidence>
<dbReference type="Proteomes" id="UP001589788">
    <property type="component" value="Unassembled WGS sequence"/>
</dbReference>
<sequence>MTRTFLALLARDLRVLRSTFPVFVIRVVMQPLLLVFVFTYVFPKIGQAIGGSGSTTSFSTVLIAGVVALSIIFQGIQGVALNLVQEFGYTKEIEDRVLAPLPIWAVAAEKVVAAALQGLVAAAVVFPVAAFVPATPVHLSVDWPVLVTLAPLAALCAGALGLAIGTLIPPQQVALIFAIIVLPLTFLGAIYYPWQALHPIAWLQYLVLVNPLVYMSEGFRAALTAGVPHMALLWVYLAVVGFGALLWAIGLWGFRRRVLS</sequence>